<keyword evidence="2 5" id="KW-0812">Transmembrane</keyword>
<evidence type="ECO:0000313" key="8">
    <source>
        <dbReference type="Proteomes" id="UP001597519"/>
    </source>
</evidence>
<accession>A0ABW5WYK0</accession>
<dbReference type="PANTHER" id="PTHR43077">
    <property type="entry name" value="TRANSPORT PERMEASE YVFS-RELATED"/>
    <property type="match status" value="1"/>
</dbReference>
<dbReference type="InterPro" id="IPR051328">
    <property type="entry name" value="T7SS_ABC-Transporter"/>
</dbReference>
<name>A0ABW5WYK0_9STAP</name>
<dbReference type="EMBL" id="JBHUOQ010000005">
    <property type="protein sequence ID" value="MFD2831597.1"/>
    <property type="molecule type" value="Genomic_DNA"/>
</dbReference>
<keyword evidence="3 5" id="KW-1133">Transmembrane helix</keyword>
<comment type="subcellular location">
    <subcellularLocation>
        <location evidence="1">Membrane</location>
        <topology evidence="1">Multi-pass membrane protein</topology>
    </subcellularLocation>
</comment>
<dbReference type="InterPro" id="IPR017500">
    <property type="entry name" value="Phage_infect_YhgE_N"/>
</dbReference>
<feature type="transmembrane region" description="Helical" evidence="5">
    <location>
        <begin position="356"/>
        <end position="377"/>
    </location>
</feature>
<feature type="transmembrane region" description="Helical" evidence="5">
    <location>
        <begin position="12"/>
        <end position="37"/>
    </location>
</feature>
<evidence type="ECO:0000256" key="5">
    <source>
        <dbReference type="SAM" id="Phobius"/>
    </source>
</evidence>
<feature type="domain" description="ABC-2 type transporter transmembrane" evidence="6">
    <location>
        <begin position="18"/>
        <end position="458"/>
    </location>
</feature>
<evidence type="ECO:0000313" key="7">
    <source>
        <dbReference type="EMBL" id="MFD2831597.1"/>
    </source>
</evidence>
<keyword evidence="4 5" id="KW-0472">Membrane</keyword>
<evidence type="ECO:0000256" key="3">
    <source>
        <dbReference type="ARBA" id="ARBA00022989"/>
    </source>
</evidence>
<evidence type="ECO:0000256" key="4">
    <source>
        <dbReference type="ARBA" id="ARBA00023136"/>
    </source>
</evidence>
<organism evidence="7 8">
    <name type="scientific">Corticicoccus populi</name>
    <dbReference type="NCBI Taxonomy" id="1812821"/>
    <lineage>
        <taxon>Bacteria</taxon>
        <taxon>Bacillati</taxon>
        <taxon>Bacillota</taxon>
        <taxon>Bacilli</taxon>
        <taxon>Bacillales</taxon>
        <taxon>Staphylococcaceae</taxon>
        <taxon>Corticicoccus</taxon>
    </lineage>
</organism>
<protein>
    <submittedName>
        <fullName evidence="7">YhgE/Pip domain-containing protein</fullName>
    </submittedName>
</protein>
<dbReference type="InterPro" id="IPR017501">
    <property type="entry name" value="Phage_infect_YhgE_C"/>
</dbReference>
<dbReference type="Pfam" id="PF12698">
    <property type="entry name" value="ABC2_membrane_3"/>
    <property type="match status" value="1"/>
</dbReference>
<keyword evidence="8" id="KW-1185">Reference proteome</keyword>
<feature type="transmembrane region" description="Helical" evidence="5">
    <location>
        <begin position="442"/>
        <end position="463"/>
    </location>
</feature>
<feature type="transmembrane region" description="Helical" evidence="5">
    <location>
        <begin position="384"/>
        <end position="403"/>
    </location>
</feature>
<feature type="transmembrane region" description="Helical" evidence="5">
    <location>
        <begin position="325"/>
        <end position="344"/>
    </location>
</feature>
<sequence>MFNDFKVLFKNPLLLISVFITAAVPVIYTAIFLGSMWDPYSNMDEMEIAVVNEDTGSELDGESINVGEDVISNLEDNNDFDWQVMDYDKAQQHLEDGEAFGVVVIPESTSESAGKMLEDGGAPIDIDLYTNPGFNYMGSVIGGQAGNGVSDEISTSITELYTKALVSSLSDVHDSNEELIDGLNTMQDSTSDLIDANTELQSGLDAAGAALGEEGEALASGNNQITDGLEALQDGQGEMSSQVSEGNEALNDFSLTDSNAELIADPVNINEHEIVDINNYGQNFAPFIAAVSLFLGAVAYSVIYPVNRKTEFYPNFFSMFASKSLLMIFHGALAGTLLYLVIHFGFNMEIQNEPRFYLMVCLWSIASVLFVVLLVNVLGNVGKFIAIVLLILQLSSSAGTFPIDTAGAFYQNIHPYLPMSYVITALREAIFNFEAVMSYNDALIYMGVIIFGSLLMMLLVSFLKFKLPAFDEISNKLGESES</sequence>
<feature type="transmembrane region" description="Helical" evidence="5">
    <location>
        <begin position="284"/>
        <end position="304"/>
    </location>
</feature>
<reference evidence="8" key="1">
    <citation type="journal article" date="2019" name="Int. J. Syst. Evol. Microbiol.">
        <title>The Global Catalogue of Microorganisms (GCM) 10K type strain sequencing project: providing services to taxonomists for standard genome sequencing and annotation.</title>
        <authorList>
            <consortium name="The Broad Institute Genomics Platform"/>
            <consortium name="The Broad Institute Genome Sequencing Center for Infectious Disease"/>
            <person name="Wu L."/>
            <person name="Ma J."/>
        </authorList>
    </citation>
    <scope>NUCLEOTIDE SEQUENCE [LARGE SCALE GENOMIC DNA]</scope>
    <source>
        <strain evidence="8">KCTC 33575</strain>
    </source>
</reference>
<evidence type="ECO:0000256" key="2">
    <source>
        <dbReference type="ARBA" id="ARBA00022692"/>
    </source>
</evidence>
<gene>
    <name evidence="7" type="ORF">ACFSX4_14055</name>
</gene>
<dbReference type="PANTHER" id="PTHR43077:SF5">
    <property type="entry name" value="PHAGE INFECTION PROTEIN"/>
    <property type="match status" value="1"/>
</dbReference>
<dbReference type="Proteomes" id="UP001597519">
    <property type="component" value="Unassembled WGS sequence"/>
</dbReference>
<dbReference type="NCBIfam" id="TIGR03061">
    <property type="entry name" value="pip_yhgE_Nterm"/>
    <property type="match status" value="1"/>
</dbReference>
<dbReference type="Gene3D" id="3.40.1710.10">
    <property type="entry name" value="abc type-2 transporter like domain"/>
    <property type="match status" value="1"/>
</dbReference>
<evidence type="ECO:0000259" key="6">
    <source>
        <dbReference type="Pfam" id="PF12698"/>
    </source>
</evidence>
<dbReference type="InterPro" id="IPR013525">
    <property type="entry name" value="ABC2_TM"/>
</dbReference>
<dbReference type="NCBIfam" id="TIGR03062">
    <property type="entry name" value="pip_yhgE_Cterm"/>
    <property type="match status" value="1"/>
</dbReference>
<proteinExistence type="predicted"/>
<dbReference type="RefSeq" id="WP_377775918.1">
    <property type="nucleotide sequence ID" value="NZ_JBHUOQ010000005.1"/>
</dbReference>
<comment type="caution">
    <text evidence="7">The sequence shown here is derived from an EMBL/GenBank/DDBJ whole genome shotgun (WGS) entry which is preliminary data.</text>
</comment>
<evidence type="ECO:0000256" key="1">
    <source>
        <dbReference type="ARBA" id="ARBA00004141"/>
    </source>
</evidence>